<dbReference type="CDD" id="cd00067">
    <property type="entry name" value="GAL4"/>
    <property type="match status" value="1"/>
</dbReference>
<dbReference type="Proteomes" id="UP001358417">
    <property type="component" value="Unassembled WGS sequence"/>
</dbReference>
<feature type="compositionally biased region" description="Polar residues" evidence="7">
    <location>
        <begin position="709"/>
        <end position="719"/>
    </location>
</feature>
<dbReference type="Gene3D" id="4.10.240.10">
    <property type="entry name" value="Zn(2)-C6 fungal-type DNA-binding domain"/>
    <property type="match status" value="1"/>
</dbReference>
<evidence type="ECO:0000256" key="3">
    <source>
        <dbReference type="ARBA" id="ARBA00023015"/>
    </source>
</evidence>
<feature type="compositionally biased region" description="Low complexity" evidence="7">
    <location>
        <begin position="634"/>
        <end position="646"/>
    </location>
</feature>
<dbReference type="InterPro" id="IPR036864">
    <property type="entry name" value="Zn2-C6_fun-type_DNA-bd_sf"/>
</dbReference>
<comment type="caution">
    <text evidence="9">The sequence shown here is derived from an EMBL/GenBank/DDBJ whole genome shotgun (WGS) entry which is preliminary data.</text>
</comment>
<feature type="region of interest" description="Disordered" evidence="7">
    <location>
        <begin position="709"/>
        <end position="766"/>
    </location>
</feature>
<dbReference type="SUPFAM" id="SSF57701">
    <property type="entry name" value="Zn2/Cys6 DNA-binding domain"/>
    <property type="match status" value="1"/>
</dbReference>
<reference evidence="9 10" key="1">
    <citation type="submission" date="2023-08" db="EMBL/GenBank/DDBJ databases">
        <title>Black Yeasts Isolated from many extreme environments.</title>
        <authorList>
            <person name="Coleine C."/>
            <person name="Stajich J.E."/>
            <person name="Selbmann L."/>
        </authorList>
    </citation>
    <scope>NUCLEOTIDE SEQUENCE [LARGE SCALE GENOMIC DNA]</scope>
    <source>
        <strain evidence="9 10">CCFEE 5792</strain>
    </source>
</reference>
<keyword evidence="6" id="KW-0539">Nucleus</keyword>
<dbReference type="InterPro" id="IPR050815">
    <property type="entry name" value="TF_fung"/>
</dbReference>
<dbReference type="GO" id="GO:0003677">
    <property type="term" value="F:DNA binding"/>
    <property type="evidence" value="ECO:0007669"/>
    <property type="project" value="UniProtKB-KW"/>
</dbReference>
<keyword evidence="5" id="KW-0804">Transcription</keyword>
<evidence type="ECO:0000256" key="5">
    <source>
        <dbReference type="ARBA" id="ARBA00023163"/>
    </source>
</evidence>
<gene>
    <name evidence="9" type="ORF">LTR84_007255</name>
</gene>
<keyword evidence="10" id="KW-1185">Reference proteome</keyword>
<dbReference type="RefSeq" id="XP_064702474.1">
    <property type="nucleotide sequence ID" value="XM_064850808.1"/>
</dbReference>
<feature type="region of interest" description="Disordered" evidence="7">
    <location>
        <begin position="631"/>
        <end position="650"/>
    </location>
</feature>
<evidence type="ECO:0000256" key="6">
    <source>
        <dbReference type="ARBA" id="ARBA00023242"/>
    </source>
</evidence>
<dbReference type="GO" id="GO:0008270">
    <property type="term" value="F:zinc ion binding"/>
    <property type="evidence" value="ECO:0007669"/>
    <property type="project" value="InterPro"/>
</dbReference>
<evidence type="ECO:0000256" key="2">
    <source>
        <dbReference type="ARBA" id="ARBA00022723"/>
    </source>
</evidence>
<dbReference type="InterPro" id="IPR007219">
    <property type="entry name" value="XnlR_reg_dom"/>
</dbReference>
<keyword evidence="4" id="KW-0238">DNA-binding</keyword>
<dbReference type="GO" id="GO:0000981">
    <property type="term" value="F:DNA-binding transcription factor activity, RNA polymerase II-specific"/>
    <property type="evidence" value="ECO:0007669"/>
    <property type="project" value="InterPro"/>
</dbReference>
<dbReference type="GeneID" id="89975421"/>
<dbReference type="Pfam" id="PF04082">
    <property type="entry name" value="Fungal_trans"/>
    <property type="match status" value="1"/>
</dbReference>
<feature type="region of interest" description="Disordered" evidence="7">
    <location>
        <begin position="46"/>
        <end position="106"/>
    </location>
</feature>
<dbReference type="PANTHER" id="PTHR47338:SF10">
    <property type="entry name" value="TRANSCRIPTION FACTOR DOMAIN-CONTAINING PROTEIN-RELATED"/>
    <property type="match status" value="1"/>
</dbReference>
<dbReference type="PROSITE" id="PS50048">
    <property type="entry name" value="ZN2_CY6_FUNGAL_2"/>
    <property type="match status" value="1"/>
</dbReference>
<dbReference type="InterPro" id="IPR001138">
    <property type="entry name" value="Zn2Cys6_DnaBD"/>
</dbReference>
<feature type="compositionally biased region" description="Basic residues" evidence="7">
    <location>
        <begin position="49"/>
        <end position="61"/>
    </location>
</feature>
<comment type="subcellular location">
    <subcellularLocation>
        <location evidence="1">Nucleus</location>
    </subcellularLocation>
</comment>
<organism evidence="9 10">
    <name type="scientific">Exophiala bonariae</name>
    <dbReference type="NCBI Taxonomy" id="1690606"/>
    <lineage>
        <taxon>Eukaryota</taxon>
        <taxon>Fungi</taxon>
        <taxon>Dikarya</taxon>
        <taxon>Ascomycota</taxon>
        <taxon>Pezizomycotina</taxon>
        <taxon>Eurotiomycetes</taxon>
        <taxon>Chaetothyriomycetidae</taxon>
        <taxon>Chaetothyriales</taxon>
        <taxon>Herpotrichiellaceae</taxon>
        <taxon>Exophiala</taxon>
    </lineage>
</organism>
<dbReference type="SMART" id="SM00066">
    <property type="entry name" value="GAL4"/>
    <property type="match status" value="1"/>
</dbReference>
<dbReference type="GO" id="GO:0006351">
    <property type="term" value="P:DNA-templated transcription"/>
    <property type="evidence" value="ECO:0007669"/>
    <property type="project" value="InterPro"/>
</dbReference>
<evidence type="ECO:0000313" key="9">
    <source>
        <dbReference type="EMBL" id="KAK5046901.1"/>
    </source>
</evidence>
<feature type="domain" description="Zn(2)-C6 fungal-type" evidence="8">
    <location>
        <begin position="11"/>
        <end position="41"/>
    </location>
</feature>
<evidence type="ECO:0000256" key="1">
    <source>
        <dbReference type="ARBA" id="ARBA00004123"/>
    </source>
</evidence>
<feature type="compositionally biased region" description="Polar residues" evidence="7">
    <location>
        <begin position="735"/>
        <end position="761"/>
    </location>
</feature>
<sequence>MISQTKQTGLACHACRSRKVRCSRDFHGCHNCRKCGDTCIYPPAALKPGPKRGSVHRRRRHDRLDPAAESSLLPGTAQIENSGDRLLSASTTSNRPRGVSEDEQEAYSEHIQEVAELCHPSNEFSSPQRQISRHEMPDQHGDVLSAACRDLGISRDFMEQMIAVFFQTFTTFSLFRAPYFITKLNQIVSVVQVRALLAAVFAFACKGLIRSQTVQNEPRLSTTDYAELAINYAEEALNQCGDEAPPLCVLQALILTTHWLIIKGVRGKAWRYVGICTRLLFELGIHATDANVEFDGEYLADPEKWCRDEEGRRAYWAVWEMDQYASHIKRLPITSDWTRDGVHLPAEDEKWLAGRPQRSCALARDLIDRCKNLQATGSKSTRAWYIVIASLNAVAHDIVYSRNHARRLAREQVRVIAHQWPELFNIIQLSMIVLPEELQFHGQHLDFGTQTMGLPPVAATLHRHSAIYEIALMPEVSKVIALRPYVFDIYMRKLLQRAQGTGDTFQAANGLPDEMTRKAEQCFQSADRILNLIVSCNESHYRYVNPYVTQVSWLGATVQLLQLQLTGDESKKKVIRSKFEIFKATNEKFMQHWNMSRIPKENLETLESRLNQFTAASQRLMLRETMMADHANDPPQQARSSPSAQSYTESSINGISQCTSTFSNEISQTLNRFTSNSVALNDGGHPYLSLQMETREERGSAASGFLFTQQPQQRVQSVEGSGFADTPPYLREPPKSSSNSPTFPQNININPLSENRNQIPQHPSLDSEPMDWLSIFPVTEIDADLTDYLEIFLGHHMSGGNPY</sequence>
<dbReference type="EMBL" id="JAVRRD010000028">
    <property type="protein sequence ID" value="KAK5046901.1"/>
    <property type="molecule type" value="Genomic_DNA"/>
</dbReference>
<accession>A0AAV9MZA7</accession>
<keyword evidence="2" id="KW-0479">Metal-binding</keyword>
<dbReference type="PROSITE" id="PS00463">
    <property type="entry name" value="ZN2_CY6_FUNGAL_1"/>
    <property type="match status" value="1"/>
</dbReference>
<evidence type="ECO:0000256" key="4">
    <source>
        <dbReference type="ARBA" id="ARBA00023125"/>
    </source>
</evidence>
<dbReference type="Pfam" id="PF00172">
    <property type="entry name" value="Zn_clus"/>
    <property type="match status" value="1"/>
</dbReference>
<dbReference type="CDD" id="cd12148">
    <property type="entry name" value="fungal_TF_MHR"/>
    <property type="match status" value="1"/>
</dbReference>
<evidence type="ECO:0000313" key="10">
    <source>
        <dbReference type="Proteomes" id="UP001358417"/>
    </source>
</evidence>
<dbReference type="AlphaFoldDB" id="A0AAV9MZA7"/>
<protein>
    <recommendedName>
        <fullName evidence="8">Zn(2)-C6 fungal-type domain-containing protein</fullName>
    </recommendedName>
</protein>
<name>A0AAV9MZA7_9EURO</name>
<dbReference type="GO" id="GO:0005634">
    <property type="term" value="C:nucleus"/>
    <property type="evidence" value="ECO:0007669"/>
    <property type="project" value="UniProtKB-SubCell"/>
</dbReference>
<keyword evidence="3" id="KW-0805">Transcription regulation</keyword>
<proteinExistence type="predicted"/>
<dbReference type="PANTHER" id="PTHR47338">
    <property type="entry name" value="ZN(II)2CYS6 TRANSCRIPTION FACTOR (EUROFUNG)-RELATED"/>
    <property type="match status" value="1"/>
</dbReference>
<evidence type="ECO:0000259" key="8">
    <source>
        <dbReference type="PROSITE" id="PS50048"/>
    </source>
</evidence>
<evidence type="ECO:0000256" key="7">
    <source>
        <dbReference type="SAM" id="MobiDB-lite"/>
    </source>
</evidence>